<evidence type="ECO:0000259" key="2">
    <source>
        <dbReference type="PROSITE" id="PS50109"/>
    </source>
</evidence>
<protein>
    <submittedName>
        <fullName evidence="3">Histidine kinase/DNA gyrase B/HSP90-like ATPase</fullName>
    </submittedName>
</protein>
<dbReference type="InterPro" id="IPR036890">
    <property type="entry name" value="HATPase_C_sf"/>
</dbReference>
<evidence type="ECO:0000313" key="4">
    <source>
        <dbReference type="Proteomes" id="UP000295611"/>
    </source>
</evidence>
<dbReference type="PROSITE" id="PS50109">
    <property type="entry name" value="HIS_KIN"/>
    <property type="match status" value="1"/>
</dbReference>
<keyword evidence="3" id="KW-0808">Transferase</keyword>
<dbReference type="PANTHER" id="PTHR43547">
    <property type="entry name" value="TWO-COMPONENT HISTIDINE KINASE"/>
    <property type="match status" value="1"/>
</dbReference>
<sequence length="245" mass="27614">MQPVDPTQTIALIQNITHQAINPLNGVIGTLDNLIDGTIKGDRRDQRIKSARAQLEYTVSLIRNLAYFAQYGTSSIVEPKFKITKICVIPQLLIEAAQFFQEQAAHNEIRFEVKDRSNQTSVHGDPELMRQIFMNIFDNYTKYGDSNSTVEIKHWIQKRTNHLIIEFSGRGTPFSNEEDIFALGVRGKQAEEKTSAGSGLGLHICRLIIERLFKGTISASYVNAKRLACFEVRIPNAFITESQNG</sequence>
<evidence type="ECO:0000313" key="3">
    <source>
        <dbReference type="EMBL" id="TDR82998.1"/>
    </source>
</evidence>
<keyword evidence="4" id="KW-1185">Reference proteome</keyword>
<reference evidence="3 4" key="1">
    <citation type="submission" date="2019-03" db="EMBL/GenBank/DDBJ databases">
        <title>Genomic Encyclopedia of Type Strains, Phase III (KMG-III): the genomes of soil and plant-associated and newly described type strains.</title>
        <authorList>
            <person name="Whitman W."/>
        </authorList>
    </citation>
    <scope>NUCLEOTIDE SEQUENCE [LARGE SCALE GENOMIC DNA]</scope>
    <source>
        <strain evidence="3 4">CECT 8976</strain>
    </source>
</reference>
<keyword evidence="3" id="KW-0418">Kinase</keyword>
<dbReference type="Pfam" id="PF02518">
    <property type="entry name" value="HATPase_c"/>
    <property type="match status" value="1"/>
</dbReference>
<dbReference type="GO" id="GO:0000155">
    <property type="term" value="F:phosphorelay sensor kinase activity"/>
    <property type="evidence" value="ECO:0007669"/>
    <property type="project" value="InterPro"/>
</dbReference>
<dbReference type="SUPFAM" id="SSF47384">
    <property type="entry name" value="Homodimeric domain of signal transducing histidine kinase"/>
    <property type="match status" value="1"/>
</dbReference>
<proteinExistence type="predicted"/>
<organism evidence="3 4">
    <name type="scientific">Paludibacterium purpuratum</name>
    <dbReference type="NCBI Taxonomy" id="1144873"/>
    <lineage>
        <taxon>Bacteria</taxon>
        <taxon>Pseudomonadati</taxon>
        <taxon>Pseudomonadota</taxon>
        <taxon>Betaproteobacteria</taxon>
        <taxon>Neisseriales</taxon>
        <taxon>Chromobacteriaceae</taxon>
        <taxon>Paludibacterium</taxon>
    </lineage>
</organism>
<dbReference type="Gene3D" id="3.30.565.10">
    <property type="entry name" value="Histidine kinase-like ATPase, C-terminal domain"/>
    <property type="match status" value="1"/>
</dbReference>
<dbReference type="Proteomes" id="UP000295611">
    <property type="component" value="Unassembled WGS sequence"/>
</dbReference>
<keyword evidence="1" id="KW-0597">Phosphoprotein</keyword>
<dbReference type="InterPro" id="IPR036097">
    <property type="entry name" value="HisK_dim/P_sf"/>
</dbReference>
<dbReference type="SMART" id="SM00387">
    <property type="entry name" value="HATPase_c"/>
    <property type="match status" value="1"/>
</dbReference>
<name>A0A4R7BDD1_9NEIS</name>
<dbReference type="SUPFAM" id="SSF55874">
    <property type="entry name" value="ATPase domain of HSP90 chaperone/DNA topoisomerase II/histidine kinase"/>
    <property type="match status" value="1"/>
</dbReference>
<accession>A0A4R7BDD1</accession>
<evidence type="ECO:0000256" key="1">
    <source>
        <dbReference type="ARBA" id="ARBA00022553"/>
    </source>
</evidence>
<dbReference type="OrthoDB" id="9806130at2"/>
<dbReference type="PANTHER" id="PTHR43547:SF2">
    <property type="entry name" value="HYBRID SIGNAL TRANSDUCTION HISTIDINE KINASE C"/>
    <property type="match status" value="1"/>
</dbReference>
<dbReference type="InterPro" id="IPR005467">
    <property type="entry name" value="His_kinase_dom"/>
</dbReference>
<feature type="domain" description="Histidine kinase" evidence="2">
    <location>
        <begin position="15"/>
        <end position="238"/>
    </location>
</feature>
<dbReference type="RefSeq" id="WP_133678309.1">
    <property type="nucleotide sequence ID" value="NZ_SNZP01000001.1"/>
</dbReference>
<dbReference type="InterPro" id="IPR003594">
    <property type="entry name" value="HATPase_dom"/>
</dbReference>
<dbReference type="EMBL" id="SNZP01000001">
    <property type="protein sequence ID" value="TDR82998.1"/>
    <property type="molecule type" value="Genomic_DNA"/>
</dbReference>
<gene>
    <name evidence="3" type="ORF">DFP86_101392</name>
</gene>
<dbReference type="AlphaFoldDB" id="A0A4R7BDD1"/>
<comment type="caution">
    <text evidence="3">The sequence shown here is derived from an EMBL/GenBank/DDBJ whole genome shotgun (WGS) entry which is preliminary data.</text>
</comment>